<name>A0ABR3WGI9_9PEZI</name>
<feature type="region of interest" description="Disordered" evidence="1">
    <location>
        <begin position="52"/>
        <end position="95"/>
    </location>
</feature>
<evidence type="ECO:0000313" key="3">
    <source>
        <dbReference type="Proteomes" id="UP001583177"/>
    </source>
</evidence>
<accession>A0ABR3WGI9</accession>
<proteinExistence type="predicted"/>
<feature type="compositionally biased region" description="Polar residues" evidence="1">
    <location>
        <begin position="79"/>
        <end position="89"/>
    </location>
</feature>
<organism evidence="2 3">
    <name type="scientific">Diaporthe australafricana</name>
    <dbReference type="NCBI Taxonomy" id="127596"/>
    <lineage>
        <taxon>Eukaryota</taxon>
        <taxon>Fungi</taxon>
        <taxon>Dikarya</taxon>
        <taxon>Ascomycota</taxon>
        <taxon>Pezizomycotina</taxon>
        <taxon>Sordariomycetes</taxon>
        <taxon>Sordariomycetidae</taxon>
        <taxon>Diaporthales</taxon>
        <taxon>Diaporthaceae</taxon>
        <taxon>Diaporthe</taxon>
    </lineage>
</organism>
<gene>
    <name evidence="2" type="ORF">Daus18300_008918</name>
</gene>
<feature type="region of interest" description="Disordered" evidence="1">
    <location>
        <begin position="158"/>
        <end position="220"/>
    </location>
</feature>
<feature type="compositionally biased region" description="Acidic residues" evidence="1">
    <location>
        <begin position="198"/>
        <end position="207"/>
    </location>
</feature>
<dbReference type="EMBL" id="JAWRVE010000087">
    <property type="protein sequence ID" value="KAL1861387.1"/>
    <property type="molecule type" value="Genomic_DNA"/>
</dbReference>
<comment type="caution">
    <text evidence="2">The sequence shown here is derived from an EMBL/GenBank/DDBJ whole genome shotgun (WGS) entry which is preliminary data.</text>
</comment>
<sequence>MEFARHPSAPLIADVGSEQDWSRQHVAEQIHMADSKGSGFLPLRRRSVVALKRRAGSDVKHRPENSPSGVSKRRRVDRPTSNIIVNNRPLSPADKAKSAADWEKMLKLSINNLQGLYAKMDSPGSATGRLLGDRYPQRLSDSDSCLMASRAMHHAAGCCSEGGLDEDEDYSSSSTDMVDWAESDSSSDDQPATPDTAQMDEDSDVDGELGMMDAHTGAAS</sequence>
<keyword evidence="3" id="KW-1185">Reference proteome</keyword>
<evidence type="ECO:0000313" key="2">
    <source>
        <dbReference type="EMBL" id="KAL1861387.1"/>
    </source>
</evidence>
<feature type="compositionally biased region" description="Basic and acidic residues" evidence="1">
    <location>
        <begin position="55"/>
        <end position="64"/>
    </location>
</feature>
<evidence type="ECO:0000256" key="1">
    <source>
        <dbReference type="SAM" id="MobiDB-lite"/>
    </source>
</evidence>
<protein>
    <submittedName>
        <fullName evidence="2">Uncharacterized protein</fullName>
    </submittedName>
</protein>
<reference evidence="2 3" key="1">
    <citation type="journal article" date="2024" name="IMA Fungus">
        <title>IMA Genome - F19 : A genome assembly and annotation guide to empower mycologists, including annotated draft genome sequences of Ceratocystis pirilliformis, Diaporthe australafricana, Fusarium ophioides, Paecilomyces lecythidis, and Sporothrix stenoceras.</title>
        <authorList>
            <person name="Aylward J."/>
            <person name="Wilson A.M."/>
            <person name="Visagie C.M."/>
            <person name="Spraker J."/>
            <person name="Barnes I."/>
            <person name="Buitendag C."/>
            <person name="Ceriani C."/>
            <person name="Del Mar Angel L."/>
            <person name="du Plessis D."/>
            <person name="Fuchs T."/>
            <person name="Gasser K."/>
            <person name="Kramer D."/>
            <person name="Li W."/>
            <person name="Munsamy K."/>
            <person name="Piso A."/>
            <person name="Price J.L."/>
            <person name="Sonnekus B."/>
            <person name="Thomas C."/>
            <person name="van der Nest A."/>
            <person name="van Dijk A."/>
            <person name="van Heerden A."/>
            <person name="van Vuuren N."/>
            <person name="Yilmaz N."/>
            <person name="Duong T.A."/>
            <person name="van der Merwe N.A."/>
            <person name="Wingfield M.J."/>
            <person name="Wingfield B.D."/>
        </authorList>
    </citation>
    <scope>NUCLEOTIDE SEQUENCE [LARGE SCALE GENOMIC DNA]</scope>
    <source>
        <strain evidence="2 3">CMW 18300</strain>
    </source>
</reference>
<dbReference type="Proteomes" id="UP001583177">
    <property type="component" value="Unassembled WGS sequence"/>
</dbReference>